<reference evidence="8 9" key="1">
    <citation type="submission" date="2020-05" db="EMBL/GenBank/DDBJ databases">
        <authorList>
            <person name="Mo P."/>
        </authorList>
    </citation>
    <scope>NUCLEOTIDE SEQUENCE [LARGE SCALE GENOMIC DNA]</scope>
    <source>
        <strain evidence="8 9">Gen01</strain>
    </source>
</reference>
<keyword evidence="1 4" id="KW-0597">Phosphoprotein</keyword>
<dbReference type="AlphaFoldDB" id="A0A6M6JCG9"/>
<evidence type="ECO:0000256" key="2">
    <source>
        <dbReference type="ARBA" id="ARBA00023012"/>
    </source>
</evidence>
<evidence type="ECO:0000256" key="3">
    <source>
        <dbReference type="ARBA" id="ARBA00023125"/>
    </source>
</evidence>
<dbReference type="Gene3D" id="3.40.50.2300">
    <property type="match status" value="1"/>
</dbReference>
<evidence type="ECO:0000313" key="9">
    <source>
        <dbReference type="Proteomes" id="UP000505377"/>
    </source>
</evidence>
<dbReference type="KEGG" id="pbro:HOP40_02000"/>
<dbReference type="EMBL" id="CP053564">
    <property type="protein sequence ID" value="QJY44760.1"/>
    <property type="molecule type" value="Genomic_DNA"/>
</dbReference>
<accession>A0A6M6JCG9</accession>
<evidence type="ECO:0000256" key="1">
    <source>
        <dbReference type="ARBA" id="ARBA00022553"/>
    </source>
</evidence>
<dbReference type="CDD" id="cd17574">
    <property type="entry name" value="REC_OmpR"/>
    <property type="match status" value="1"/>
</dbReference>
<keyword evidence="2" id="KW-0902">Two-component regulatory system</keyword>
<dbReference type="InterPro" id="IPR039420">
    <property type="entry name" value="WalR-like"/>
</dbReference>
<dbReference type="SUPFAM" id="SSF52172">
    <property type="entry name" value="CheY-like"/>
    <property type="match status" value="1"/>
</dbReference>
<dbReference type="InterPro" id="IPR001789">
    <property type="entry name" value="Sig_transdc_resp-reg_receiver"/>
</dbReference>
<feature type="DNA-binding region" description="OmpR/PhoB-type" evidence="5">
    <location>
        <begin position="126"/>
        <end position="225"/>
    </location>
</feature>
<feature type="domain" description="Response regulatory" evidence="6">
    <location>
        <begin position="3"/>
        <end position="117"/>
    </location>
</feature>
<organism evidence="8 9">
    <name type="scientific">Pseudonocardia broussonetiae</name>
    <dbReference type="NCBI Taxonomy" id="2736640"/>
    <lineage>
        <taxon>Bacteria</taxon>
        <taxon>Bacillati</taxon>
        <taxon>Actinomycetota</taxon>
        <taxon>Actinomycetes</taxon>
        <taxon>Pseudonocardiales</taxon>
        <taxon>Pseudonocardiaceae</taxon>
        <taxon>Pseudonocardia</taxon>
    </lineage>
</organism>
<feature type="domain" description="OmpR/PhoB-type" evidence="7">
    <location>
        <begin position="126"/>
        <end position="225"/>
    </location>
</feature>
<dbReference type="Proteomes" id="UP000505377">
    <property type="component" value="Chromosome"/>
</dbReference>
<dbReference type="GO" id="GO:0005829">
    <property type="term" value="C:cytosol"/>
    <property type="evidence" value="ECO:0007669"/>
    <property type="project" value="TreeGrafter"/>
</dbReference>
<dbReference type="InterPro" id="IPR036388">
    <property type="entry name" value="WH-like_DNA-bd_sf"/>
</dbReference>
<dbReference type="GO" id="GO:0000976">
    <property type="term" value="F:transcription cis-regulatory region binding"/>
    <property type="evidence" value="ECO:0007669"/>
    <property type="project" value="TreeGrafter"/>
</dbReference>
<dbReference type="FunFam" id="1.10.10.10:FF:000018">
    <property type="entry name" value="DNA-binding response regulator ResD"/>
    <property type="match status" value="1"/>
</dbReference>
<evidence type="ECO:0000256" key="4">
    <source>
        <dbReference type="PROSITE-ProRule" id="PRU00169"/>
    </source>
</evidence>
<dbReference type="PROSITE" id="PS51755">
    <property type="entry name" value="OMPR_PHOB"/>
    <property type="match status" value="1"/>
</dbReference>
<dbReference type="PANTHER" id="PTHR48111:SF40">
    <property type="entry name" value="PHOSPHATE REGULON TRANSCRIPTIONAL REGULATORY PROTEIN PHOB"/>
    <property type="match status" value="1"/>
</dbReference>
<evidence type="ECO:0000313" key="8">
    <source>
        <dbReference type="EMBL" id="QJY44760.1"/>
    </source>
</evidence>
<dbReference type="SMART" id="SM00448">
    <property type="entry name" value="REC"/>
    <property type="match status" value="1"/>
</dbReference>
<dbReference type="InterPro" id="IPR011006">
    <property type="entry name" value="CheY-like_superfamily"/>
</dbReference>
<dbReference type="GO" id="GO:0006355">
    <property type="term" value="P:regulation of DNA-templated transcription"/>
    <property type="evidence" value="ECO:0007669"/>
    <property type="project" value="InterPro"/>
</dbReference>
<gene>
    <name evidence="8" type="ORF">HOP40_02000</name>
</gene>
<feature type="modified residue" description="4-aspartylphosphate" evidence="4">
    <location>
        <position position="52"/>
    </location>
</feature>
<evidence type="ECO:0000259" key="7">
    <source>
        <dbReference type="PROSITE" id="PS51755"/>
    </source>
</evidence>
<dbReference type="GO" id="GO:0000156">
    <property type="term" value="F:phosphorelay response regulator activity"/>
    <property type="evidence" value="ECO:0007669"/>
    <property type="project" value="TreeGrafter"/>
</dbReference>
<dbReference type="Pfam" id="PF00072">
    <property type="entry name" value="Response_reg"/>
    <property type="match status" value="1"/>
</dbReference>
<sequence length="226" mass="24984">MSHLLVIEDDEEIGELLRSSLALHGHTVHWERTGRGGLAHAADAEVDLVLLDLGLPDLDGLEVCRQLRLTLPTTVIVMLTARAREMDVVVGLEVGADDYLVKPVPLAELVARVRAHLRRTEPAKTPATHHAGELTVSVESRRATVDGHELALRPREFDLLARLIVEPGSAVSRETLMSEVWDQHWYGSTKTLDVHVAALRRKLSETGRAVPQIVTVRGHGYRLENP</sequence>
<keyword evidence="9" id="KW-1185">Reference proteome</keyword>
<proteinExistence type="predicted"/>
<name>A0A6M6JCG9_9PSEU</name>
<dbReference type="CDD" id="cd00383">
    <property type="entry name" value="trans_reg_C"/>
    <property type="match status" value="1"/>
</dbReference>
<dbReference type="PROSITE" id="PS50110">
    <property type="entry name" value="RESPONSE_REGULATORY"/>
    <property type="match status" value="1"/>
</dbReference>
<dbReference type="Pfam" id="PF00486">
    <property type="entry name" value="Trans_reg_C"/>
    <property type="match status" value="1"/>
</dbReference>
<dbReference type="Gene3D" id="6.10.250.690">
    <property type="match status" value="1"/>
</dbReference>
<dbReference type="SMART" id="SM00862">
    <property type="entry name" value="Trans_reg_C"/>
    <property type="match status" value="1"/>
</dbReference>
<dbReference type="Gene3D" id="1.10.10.10">
    <property type="entry name" value="Winged helix-like DNA-binding domain superfamily/Winged helix DNA-binding domain"/>
    <property type="match status" value="1"/>
</dbReference>
<protein>
    <submittedName>
        <fullName evidence="8">Response regulator transcription factor</fullName>
    </submittedName>
</protein>
<dbReference type="RefSeq" id="WP_172154135.1">
    <property type="nucleotide sequence ID" value="NZ_CP053564.1"/>
</dbReference>
<keyword evidence="3 5" id="KW-0238">DNA-binding</keyword>
<dbReference type="GO" id="GO:0032993">
    <property type="term" value="C:protein-DNA complex"/>
    <property type="evidence" value="ECO:0007669"/>
    <property type="project" value="TreeGrafter"/>
</dbReference>
<evidence type="ECO:0000256" key="5">
    <source>
        <dbReference type="PROSITE-ProRule" id="PRU01091"/>
    </source>
</evidence>
<evidence type="ECO:0000259" key="6">
    <source>
        <dbReference type="PROSITE" id="PS50110"/>
    </source>
</evidence>
<dbReference type="InterPro" id="IPR001867">
    <property type="entry name" value="OmpR/PhoB-type_DNA-bd"/>
</dbReference>
<dbReference type="PANTHER" id="PTHR48111">
    <property type="entry name" value="REGULATOR OF RPOS"/>
    <property type="match status" value="1"/>
</dbReference>